<organism evidence="1 2">
    <name type="scientific">Handroanthus impetiginosus</name>
    <dbReference type="NCBI Taxonomy" id="429701"/>
    <lineage>
        <taxon>Eukaryota</taxon>
        <taxon>Viridiplantae</taxon>
        <taxon>Streptophyta</taxon>
        <taxon>Embryophyta</taxon>
        <taxon>Tracheophyta</taxon>
        <taxon>Spermatophyta</taxon>
        <taxon>Magnoliopsida</taxon>
        <taxon>eudicotyledons</taxon>
        <taxon>Gunneridae</taxon>
        <taxon>Pentapetalae</taxon>
        <taxon>asterids</taxon>
        <taxon>lamiids</taxon>
        <taxon>Lamiales</taxon>
        <taxon>Bignoniaceae</taxon>
        <taxon>Crescentiina</taxon>
        <taxon>Tabebuia alliance</taxon>
        <taxon>Handroanthus</taxon>
    </lineage>
</organism>
<name>A0A2G9HVP1_9LAMI</name>
<dbReference type="SUPFAM" id="SSF52058">
    <property type="entry name" value="L domain-like"/>
    <property type="match status" value="1"/>
</dbReference>
<evidence type="ECO:0000313" key="2">
    <source>
        <dbReference type="Proteomes" id="UP000231279"/>
    </source>
</evidence>
<gene>
    <name evidence="1" type="ORF">CDL12_05710</name>
</gene>
<evidence type="ECO:0000313" key="1">
    <source>
        <dbReference type="EMBL" id="PIN21587.1"/>
    </source>
</evidence>
<reference evidence="2" key="1">
    <citation type="journal article" date="2018" name="Gigascience">
        <title>Genome assembly of the Pink Ipe (Handroanthus impetiginosus, Bignoniaceae), a highly valued, ecologically keystone Neotropical timber forest tree.</title>
        <authorList>
            <person name="Silva-Junior O.B."/>
            <person name="Grattapaglia D."/>
            <person name="Novaes E."/>
            <person name="Collevatti R.G."/>
        </authorList>
    </citation>
    <scope>NUCLEOTIDE SEQUENCE [LARGE SCALE GENOMIC DNA]</scope>
    <source>
        <strain evidence="2">cv. UFG-1</strain>
    </source>
</reference>
<dbReference type="InterPro" id="IPR001611">
    <property type="entry name" value="Leu-rich_rpt"/>
</dbReference>
<dbReference type="OrthoDB" id="1926275at2759"/>
<dbReference type="AlphaFoldDB" id="A0A2G9HVP1"/>
<dbReference type="EMBL" id="NKXS01000919">
    <property type="protein sequence ID" value="PIN21587.1"/>
    <property type="molecule type" value="Genomic_DNA"/>
</dbReference>
<proteinExistence type="predicted"/>
<dbReference type="InterPro" id="IPR032675">
    <property type="entry name" value="LRR_dom_sf"/>
</dbReference>
<protein>
    <submittedName>
        <fullName evidence="1">Uncharacterized protein</fullName>
    </submittedName>
</protein>
<dbReference type="Gene3D" id="3.80.10.10">
    <property type="entry name" value="Ribonuclease Inhibitor"/>
    <property type="match status" value="1"/>
</dbReference>
<sequence>MVLAGCLLNQIPNEEEYWTKDLEIVSLMGNAIVEIPAEMSPNCPRLSTLILEENPLKFISESFFSQMNGLCVLDLSDTYIKELPNSLSNLEGLKVLLLRDCRQLVRVPYLGKLKALKELDAHDLLPNFPYLQCLHLPFHIQISIEEVESLKQLQEYIGPVKNMCDFNRFIRSQQSKGYDTNYLIEVTDCMGRPDTEYVYENFNW</sequence>
<dbReference type="STRING" id="429701.A0A2G9HVP1"/>
<keyword evidence="2" id="KW-1185">Reference proteome</keyword>
<dbReference type="Pfam" id="PF13855">
    <property type="entry name" value="LRR_8"/>
    <property type="match status" value="1"/>
</dbReference>
<comment type="caution">
    <text evidence="1">The sequence shown here is derived from an EMBL/GenBank/DDBJ whole genome shotgun (WGS) entry which is preliminary data.</text>
</comment>
<accession>A0A2G9HVP1</accession>
<dbReference type="PANTHER" id="PTHR47186">
    <property type="entry name" value="LEUCINE-RICH REPEAT-CONTAINING PROTEIN 57"/>
    <property type="match status" value="1"/>
</dbReference>
<dbReference type="Proteomes" id="UP000231279">
    <property type="component" value="Unassembled WGS sequence"/>
</dbReference>
<dbReference type="PANTHER" id="PTHR47186:SF20">
    <property type="entry name" value="DISEASE RESISTANCE PROTEIN RPS5-LIKE"/>
    <property type="match status" value="1"/>
</dbReference>